<dbReference type="OrthoDB" id="10068368at2759"/>
<gene>
    <name evidence="3" type="ORF">BOTBODRAFT_580687</name>
</gene>
<feature type="region of interest" description="Disordered" evidence="1">
    <location>
        <begin position="386"/>
        <end position="499"/>
    </location>
</feature>
<feature type="compositionally biased region" description="Polar residues" evidence="1">
    <location>
        <begin position="168"/>
        <end position="177"/>
    </location>
</feature>
<evidence type="ECO:0000259" key="2">
    <source>
        <dbReference type="PROSITE" id="PS50179"/>
    </source>
</evidence>
<dbReference type="InParanoid" id="A0A067N0K6"/>
<evidence type="ECO:0000313" key="4">
    <source>
        <dbReference type="Proteomes" id="UP000027195"/>
    </source>
</evidence>
<dbReference type="GO" id="GO:0007034">
    <property type="term" value="P:vacuolar transport"/>
    <property type="evidence" value="ECO:0007669"/>
    <property type="project" value="UniProtKB-ARBA"/>
</dbReference>
<dbReference type="PANTHER" id="PTHR47789:SF1">
    <property type="entry name" value="LAS SEVENTEEN-BINDING PROTEIN 5"/>
    <property type="match status" value="1"/>
</dbReference>
<dbReference type="SUPFAM" id="SSF89009">
    <property type="entry name" value="GAT-like domain"/>
    <property type="match status" value="1"/>
</dbReference>
<dbReference type="GO" id="GO:0051666">
    <property type="term" value="P:actin cortical patch localization"/>
    <property type="evidence" value="ECO:0007669"/>
    <property type="project" value="TreeGrafter"/>
</dbReference>
<feature type="region of interest" description="Disordered" evidence="1">
    <location>
        <begin position="344"/>
        <end position="373"/>
    </location>
</feature>
<protein>
    <recommendedName>
        <fullName evidence="2">VHS domain-containing protein</fullName>
    </recommendedName>
</protein>
<name>A0A067N0K6_BOTB1</name>
<evidence type="ECO:0000313" key="3">
    <source>
        <dbReference type="EMBL" id="KDQ17697.1"/>
    </source>
</evidence>
<dbReference type="HOGENOM" id="CLU_036827_3_1_1"/>
<dbReference type="EMBL" id="KL198023">
    <property type="protein sequence ID" value="KDQ17697.1"/>
    <property type="molecule type" value="Genomic_DNA"/>
</dbReference>
<dbReference type="GO" id="GO:0030479">
    <property type="term" value="C:actin cortical patch"/>
    <property type="evidence" value="ECO:0007669"/>
    <property type="project" value="TreeGrafter"/>
</dbReference>
<feature type="region of interest" description="Disordered" evidence="1">
    <location>
        <begin position="159"/>
        <end position="232"/>
    </location>
</feature>
<dbReference type="Pfam" id="PF00790">
    <property type="entry name" value="VHS"/>
    <property type="match status" value="1"/>
</dbReference>
<keyword evidence="4" id="KW-1185">Reference proteome</keyword>
<dbReference type="GO" id="GO:0043130">
    <property type="term" value="F:ubiquitin binding"/>
    <property type="evidence" value="ECO:0007669"/>
    <property type="project" value="InterPro"/>
</dbReference>
<dbReference type="InterPro" id="IPR008942">
    <property type="entry name" value="ENTH_VHS"/>
</dbReference>
<dbReference type="GO" id="GO:0007015">
    <property type="term" value="P:actin filament organization"/>
    <property type="evidence" value="ECO:0007669"/>
    <property type="project" value="InterPro"/>
</dbReference>
<dbReference type="FunCoup" id="A0A067N0K6">
    <property type="interactions" value="19"/>
</dbReference>
<sequence length="499" mass="55284">MASTLAKQFGISSRLMGEKPHSSVSDWIEVLSTESHPVDDYDGIPELVEAINLQAEGPVEASRAIRKKLKYGNIHRQLRALTLLKALVENCGPKFQGRFADHLLLERLKFLATDPLIDDRVRRRTLSLFASWHREFKDNASMRELAGLWTQYGGANANKRNSRIATPGSPTGPSPEQLQAEEAQRARAERKAKEKQEKEEEKRRMKAEKEKRAKGAKSPTKPGAKRRPFDFEKEKPQILTSVASASQASNNLINALKLVNREQDSIVDNERVQECLAKAKAERKVIVRYIQEELIGTLLDANERIISSLQLYELMLKPASQDSDDERDESAQLAARMGKTTLAEKATASEFTRSQEKQRAFAPARAASDPSGDIFSDLRDLSFGGLGQTESNALPPPLRPSAAGSQGDREENIGLGSLSDYSDYNSSDEEVRENHTRHSSGAGTSRASGAAALRNWVRDSDDEDADVRVDPHRGLLVEEEDPFADPTESKTSLNVVGRA</sequence>
<reference evidence="4" key="1">
    <citation type="journal article" date="2014" name="Proc. Natl. Acad. Sci. U.S.A.">
        <title>Extensive sampling of basidiomycete genomes demonstrates inadequacy of the white-rot/brown-rot paradigm for wood decay fungi.</title>
        <authorList>
            <person name="Riley R."/>
            <person name="Salamov A.A."/>
            <person name="Brown D.W."/>
            <person name="Nagy L.G."/>
            <person name="Floudas D."/>
            <person name="Held B.W."/>
            <person name="Levasseur A."/>
            <person name="Lombard V."/>
            <person name="Morin E."/>
            <person name="Otillar R."/>
            <person name="Lindquist E.A."/>
            <person name="Sun H."/>
            <person name="LaButti K.M."/>
            <person name="Schmutz J."/>
            <person name="Jabbour D."/>
            <person name="Luo H."/>
            <person name="Baker S.E."/>
            <person name="Pisabarro A.G."/>
            <person name="Walton J.D."/>
            <person name="Blanchette R.A."/>
            <person name="Henrissat B."/>
            <person name="Martin F."/>
            <person name="Cullen D."/>
            <person name="Hibbett D.S."/>
            <person name="Grigoriev I.V."/>
        </authorList>
    </citation>
    <scope>NUCLEOTIDE SEQUENCE [LARGE SCALE GENOMIC DNA]</scope>
    <source>
        <strain evidence="4">FD-172 SS1</strain>
    </source>
</reference>
<feature type="domain" description="VHS" evidence="2">
    <location>
        <begin position="31"/>
        <end position="152"/>
    </location>
</feature>
<dbReference type="InterPro" id="IPR044103">
    <property type="entry name" value="GAT_LSB5"/>
</dbReference>
<dbReference type="InterPro" id="IPR002014">
    <property type="entry name" value="VHS_dom"/>
</dbReference>
<proteinExistence type="predicted"/>
<dbReference type="GO" id="GO:0006897">
    <property type="term" value="P:endocytosis"/>
    <property type="evidence" value="ECO:0007669"/>
    <property type="project" value="InterPro"/>
</dbReference>
<dbReference type="STRING" id="930990.A0A067N0K6"/>
<dbReference type="InterPro" id="IPR045007">
    <property type="entry name" value="LSB5"/>
</dbReference>
<feature type="compositionally biased region" description="Basic and acidic residues" evidence="1">
    <location>
        <begin position="182"/>
        <end position="213"/>
    </location>
</feature>
<organism evidence="3 4">
    <name type="scientific">Botryobasidium botryosum (strain FD-172 SS1)</name>
    <dbReference type="NCBI Taxonomy" id="930990"/>
    <lineage>
        <taxon>Eukaryota</taxon>
        <taxon>Fungi</taxon>
        <taxon>Dikarya</taxon>
        <taxon>Basidiomycota</taxon>
        <taxon>Agaricomycotina</taxon>
        <taxon>Agaricomycetes</taxon>
        <taxon>Cantharellales</taxon>
        <taxon>Botryobasidiaceae</taxon>
        <taxon>Botryobasidium</taxon>
    </lineage>
</organism>
<accession>A0A067N0K6</accession>
<dbReference type="CDD" id="cd14232">
    <property type="entry name" value="GAT_LSB5"/>
    <property type="match status" value="1"/>
</dbReference>
<dbReference type="CDD" id="cd16980">
    <property type="entry name" value="VHS_Lsb5"/>
    <property type="match status" value="1"/>
</dbReference>
<dbReference type="SMART" id="SM00288">
    <property type="entry name" value="VHS"/>
    <property type="match status" value="1"/>
</dbReference>
<dbReference type="SUPFAM" id="SSF48464">
    <property type="entry name" value="ENTH/VHS domain"/>
    <property type="match status" value="1"/>
</dbReference>
<evidence type="ECO:0000256" key="1">
    <source>
        <dbReference type="SAM" id="MobiDB-lite"/>
    </source>
</evidence>
<feature type="compositionally biased region" description="Basic and acidic residues" evidence="1">
    <location>
        <begin position="466"/>
        <end position="476"/>
    </location>
</feature>
<dbReference type="Proteomes" id="UP000027195">
    <property type="component" value="Unassembled WGS sequence"/>
</dbReference>
<dbReference type="PROSITE" id="PS50179">
    <property type="entry name" value="VHS"/>
    <property type="match status" value="1"/>
</dbReference>
<dbReference type="PANTHER" id="PTHR47789">
    <property type="entry name" value="LAS SEVENTEEN-BINDING PROTEIN 5"/>
    <property type="match status" value="1"/>
</dbReference>
<feature type="compositionally biased region" description="Polar residues" evidence="1">
    <location>
        <begin position="489"/>
        <end position="499"/>
    </location>
</feature>
<dbReference type="AlphaFoldDB" id="A0A067N0K6"/>
<feature type="compositionally biased region" description="Low complexity" evidence="1">
    <location>
        <begin position="439"/>
        <end position="452"/>
    </location>
</feature>
<dbReference type="GO" id="GO:0035091">
    <property type="term" value="F:phosphatidylinositol binding"/>
    <property type="evidence" value="ECO:0007669"/>
    <property type="project" value="InterPro"/>
</dbReference>
<dbReference type="Gene3D" id="1.25.40.90">
    <property type="match status" value="1"/>
</dbReference>